<comment type="caution">
    <text evidence="2">The sequence shown here is derived from an EMBL/GenBank/DDBJ whole genome shotgun (WGS) entry which is preliminary data.</text>
</comment>
<feature type="transmembrane region" description="Helical" evidence="1">
    <location>
        <begin position="67"/>
        <end position="92"/>
    </location>
</feature>
<keyword evidence="1" id="KW-0472">Membrane</keyword>
<sequence length="94" mass="10119">MKNARLTIILLSAGAILLIPLIAMQFNSEVDWSSFDFLIMGILLLGSGLAIEFALRKFSTIRSRIIACGMILAALFLIWAELSVGIIGTSFAGS</sequence>
<dbReference type="EMBL" id="JAVRHK010000018">
    <property type="protein sequence ID" value="MDT0678292.1"/>
    <property type="molecule type" value="Genomic_DNA"/>
</dbReference>
<gene>
    <name evidence="2" type="ORF">RM539_17040</name>
</gene>
<dbReference type="Proteomes" id="UP001262582">
    <property type="component" value="Unassembled WGS sequence"/>
</dbReference>
<accession>A0ABU3D9T3</accession>
<evidence type="ECO:0000313" key="3">
    <source>
        <dbReference type="Proteomes" id="UP001262582"/>
    </source>
</evidence>
<dbReference type="RefSeq" id="WP_311504628.1">
    <property type="nucleotide sequence ID" value="NZ_JAVRHK010000018.1"/>
</dbReference>
<feature type="transmembrane region" description="Helical" evidence="1">
    <location>
        <begin position="7"/>
        <end position="26"/>
    </location>
</feature>
<name>A0ABU3D9T3_9FLAO</name>
<keyword evidence="3" id="KW-1185">Reference proteome</keyword>
<keyword evidence="1" id="KW-1133">Transmembrane helix</keyword>
<evidence type="ECO:0000313" key="2">
    <source>
        <dbReference type="EMBL" id="MDT0678292.1"/>
    </source>
</evidence>
<evidence type="ECO:0008006" key="4">
    <source>
        <dbReference type="Google" id="ProtNLM"/>
    </source>
</evidence>
<evidence type="ECO:0000256" key="1">
    <source>
        <dbReference type="SAM" id="Phobius"/>
    </source>
</evidence>
<feature type="transmembrane region" description="Helical" evidence="1">
    <location>
        <begin position="32"/>
        <end position="55"/>
    </location>
</feature>
<keyword evidence="1" id="KW-0812">Transmembrane</keyword>
<organism evidence="2 3">
    <name type="scientific">Autumnicola musiva</name>
    <dbReference type="NCBI Taxonomy" id="3075589"/>
    <lineage>
        <taxon>Bacteria</taxon>
        <taxon>Pseudomonadati</taxon>
        <taxon>Bacteroidota</taxon>
        <taxon>Flavobacteriia</taxon>
        <taxon>Flavobacteriales</taxon>
        <taxon>Flavobacteriaceae</taxon>
        <taxon>Autumnicola</taxon>
    </lineage>
</organism>
<reference evidence="2 3" key="1">
    <citation type="submission" date="2023-09" db="EMBL/GenBank/DDBJ databases">
        <authorList>
            <person name="Rey-Velasco X."/>
        </authorList>
    </citation>
    <scope>NUCLEOTIDE SEQUENCE [LARGE SCALE GENOMIC DNA]</scope>
    <source>
        <strain evidence="2 3">F117</strain>
    </source>
</reference>
<proteinExistence type="predicted"/>
<protein>
    <recommendedName>
        <fullName evidence="4">Integron gene cassette protein</fullName>
    </recommendedName>
</protein>